<evidence type="ECO:0000313" key="2">
    <source>
        <dbReference type="Proteomes" id="UP000887574"/>
    </source>
</evidence>
<sequence length="86" mass="9470">MANISITTFSFFAFFVQAAQSYESKCATVEDCRRNNNYPPLTPIRCIDGLCEPRTPFKQACPVPCKTTADCPPKTQCKYGCCVSSG</sequence>
<proteinExistence type="predicted"/>
<dbReference type="Proteomes" id="UP000887574">
    <property type="component" value="Unplaced"/>
</dbReference>
<evidence type="ECO:0000313" key="3">
    <source>
        <dbReference type="WBParaSite" id="jg22012"/>
    </source>
</evidence>
<accession>A0A915DQC6</accession>
<protein>
    <submittedName>
        <fullName evidence="3">WAP domain-containing protein</fullName>
    </submittedName>
</protein>
<name>A0A915DQC6_9BILA</name>
<feature type="signal peptide" evidence="1">
    <location>
        <begin position="1"/>
        <end position="21"/>
    </location>
</feature>
<evidence type="ECO:0000256" key="1">
    <source>
        <dbReference type="SAM" id="SignalP"/>
    </source>
</evidence>
<keyword evidence="1" id="KW-0732">Signal</keyword>
<feature type="chain" id="PRO_5037525237" evidence="1">
    <location>
        <begin position="22"/>
        <end position="86"/>
    </location>
</feature>
<dbReference type="WBParaSite" id="jg22012">
    <property type="protein sequence ID" value="jg22012"/>
    <property type="gene ID" value="jg22012"/>
</dbReference>
<dbReference type="AlphaFoldDB" id="A0A915DQC6"/>
<keyword evidence="2" id="KW-1185">Reference proteome</keyword>
<organism evidence="2 3">
    <name type="scientific">Ditylenchus dipsaci</name>
    <dbReference type="NCBI Taxonomy" id="166011"/>
    <lineage>
        <taxon>Eukaryota</taxon>
        <taxon>Metazoa</taxon>
        <taxon>Ecdysozoa</taxon>
        <taxon>Nematoda</taxon>
        <taxon>Chromadorea</taxon>
        <taxon>Rhabditida</taxon>
        <taxon>Tylenchina</taxon>
        <taxon>Tylenchomorpha</taxon>
        <taxon>Sphaerularioidea</taxon>
        <taxon>Anguinidae</taxon>
        <taxon>Anguininae</taxon>
        <taxon>Ditylenchus</taxon>
    </lineage>
</organism>
<reference evidence="3" key="1">
    <citation type="submission" date="2022-11" db="UniProtKB">
        <authorList>
            <consortium name="WormBaseParasite"/>
        </authorList>
    </citation>
    <scope>IDENTIFICATION</scope>
</reference>